<dbReference type="PRINTS" id="PR00510">
    <property type="entry name" value="NEBULIN"/>
</dbReference>
<organism evidence="3 4">
    <name type="scientific">Scyliorhinus torazame</name>
    <name type="common">Cloudy catshark</name>
    <name type="synonym">Catulus torazame</name>
    <dbReference type="NCBI Taxonomy" id="75743"/>
    <lineage>
        <taxon>Eukaryota</taxon>
        <taxon>Metazoa</taxon>
        <taxon>Chordata</taxon>
        <taxon>Craniata</taxon>
        <taxon>Vertebrata</taxon>
        <taxon>Chondrichthyes</taxon>
        <taxon>Elasmobranchii</taxon>
        <taxon>Galeomorphii</taxon>
        <taxon>Galeoidea</taxon>
        <taxon>Carcharhiniformes</taxon>
        <taxon>Scyliorhinidae</taxon>
        <taxon>Scyliorhinus</taxon>
    </lineage>
</organism>
<dbReference type="Pfam" id="PF00880">
    <property type="entry name" value="Nebulin"/>
    <property type="match status" value="2"/>
</dbReference>
<dbReference type="AlphaFoldDB" id="A0A401QH78"/>
<sequence length="178" mass="20684">LKYKAEYVKQLGHHVGCHDIRDYPKMVWCMHLGKMQSDREYKKEFQKHKAKINVPVDMLDILSAKKCQTLVSDIDYRHYLHEWTCLPDQNDVIQAKKAYDLQSDYVYKSDLEWVRGCGWIPLDSVDHKKVQNAQAILNERAYKENAIANFANFTPITDPPEVVQAKINTNNLSDVSVS</sequence>
<evidence type="ECO:0008006" key="5">
    <source>
        <dbReference type="Google" id="ProtNLM"/>
    </source>
</evidence>
<keyword evidence="1" id="KW-0677">Repeat</keyword>
<feature type="non-terminal residue" evidence="3">
    <location>
        <position position="1"/>
    </location>
</feature>
<dbReference type="OMA" id="NERAYKE"/>
<dbReference type="PROSITE" id="PS51216">
    <property type="entry name" value="NEBULIN"/>
    <property type="match status" value="2"/>
</dbReference>
<dbReference type="InterPro" id="IPR013998">
    <property type="entry name" value="Nebulin-like"/>
</dbReference>
<gene>
    <name evidence="3" type="ORF">scyTo_0025255</name>
</gene>
<accession>A0A401QH78</accession>
<dbReference type="GO" id="GO:0030018">
    <property type="term" value="C:Z disc"/>
    <property type="evidence" value="ECO:0007669"/>
    <property type="project" value="InterPro"/>
</dbReference>
<evidence type="ECO:0000313" key="3">
    <source>
        <dbReference type="EMBL" id="GCB84667.1"/>
    </source>
</evidence>
<evidence type="ECO:0000313" key="4">
    <source>
        <dbReference type="Proteomes" id="UP000288216"/>
    </source>
</evidence>
<dbReference type="OrthoDB" id="9295290at2759"/>
<proteinExistence type="predicted"/>
<keyword evidence="2" id="KW-0009">Actin-binding</keyword>
<dbReference type="SMART" id="SM00227">
    <property type="entry name" value="NEBU"/>
    <property type="match status" value="5"/>
</dbReference>
<comment type="caution">
    <text evidence="3">The sequence shown here is derived from an EMBL/GenBank/DDBJ whole genome shotgun (WGS) entry which is preliminary data.</text>
</comment>
<dbReference type="STRING" id="75743.A0A401QH78"/>
<dbReference type="PANTHER" id="PTHR11039:SF37">
    <property type="entry name" value="NEBULIN"/>
    <property type="match status" value="1"/>
</dbReference>
<name>A0A401QH78_SCYTO</name>
<reference evidence="3 4" key="1">
    <citation type="journal article" date="2018" name="Nat. Ecol. Evol.">
        <title>Shark genomes provide insights into elasmobranch evolution and the origin of vertebrates.</title>
        <authorList>
            <person name="Hara Y"/>
            <person name="Yamaguchi K"/>
            <person name="Onimaru K"/>
            <person name="Kadota M"/>
            <person name="Koyanagi M"/>
            <person name="Keeley SD"/>
            <person name="Tatsumi K"/>
            <person name="Tanaka K"/>
            <person name="Motone F"/>
            <person name="Kageyama Y"/>
            <person name="Nozu R"/>
            <person name="Adachi N"/>
            <person name="Nishimura O"/>
            <person name="Nakagawa R"/>
            <person name="Tanegashima C"/>
            <person name="Kiyatake I"/>
            <person name="Matsumoto R"/>
            <person name="Murakumo K"/>
            <person name="Nishida K"/>
            <person name="Terakita A"/>
            <person name="Kuratani S"/>
            <person name="Sato K"/>
            <person name="Hyodo S Kuraku.S."/>
        </authorList>
    </citation>
    <scope>NUCLEOTIDE SEQUENCE [LARGE SCALE GENOMIC DNA]</scope>
</reference>
<protein>
    <recommendedName>
        <fullName evidence="5">NEBU protein</fullName>
    </recommendedName>
</protein>
<evidence type="ECO:0000256" key="1">
    <source>
        <dbReference type="ARBA" id="ARBA00022737"/>
    </source>
</evidence>
<dbReference type="GO" id="GO:0071691">
    <property type="term" value="P:cardiac muscle thin filament assembly"/>
    <property type="evidence" value="ECO:0007669"/>
    <property type="project" value="TreeGrafter"/>
</dbReference>
<dbReference type="GO" id="GO:0051015">
    <property type="term" value="F:actin filament binding"/>
    <property type="evidence" value="ECO:0007669"/>
    <property type="project" value="InterPro"/>
</dbReference>
<dbReference type="PANTHER" id="PTHR11039">
    <property type="entry name" value="NEBULIN"/>
    <property type="match status" value="1"/>
</dbReference>
<evidence type="ECO:0000256" key="2">
    <source>
        <dbReference type="ARBA" id="ARBA00023203"/>
    </source>
</evidence>
<dbReference type="InterPro" id="IPR055297">
    <property type="entry name" value="NEBU/NEBL"/>
</dbReference>
<keyword evidence="4" id="KW-1185">Reference proteome</keyword>
<dbReference type="Proteomes" id="UP000288216">
    <property type="component" value="Unassembled WGS sequence"/>
</dbReference>
<dbReference type="EMBL" id="BFAA01079201">
    <property type="protein sequence ID" value="GCB84667.1"/>
    <property type="molecule type" value="Genomic_DNA"/>
</dbReference>
<dbReference type="InterPro" id="IPR000900">
    <property type="entry name" value="Nebulin_repeat"/>
</dbReference>